<dbReference type="PANTHER" id="PTHR30151:SF20">
    <property type="entry name" value="ABC TRANSPORTER PERMEASE PROTEIN HI_0355-RELATED"/>
    <property type="match status" value="1"/>
</dbReference>
<comment type="subcellular location">
    <subcellularLocation>
        <location evidence="1 7">Cell membrane</location>
        <topology evidence="1 7">Multi-pass membrane protein</topology>
    </subcellularLocation>
</comment>
<dbReference type="PROSITE" id="PS50928">
    <property type="entry name" value="ABC_TM1"/>
    <property type="match status" value="1"/>
</dbReference>
<comment type="similarity">
    <text evidence="7">Belongs to the binding-protein-dependent transport system permease family.</text>
</comment>
<feature type="domain" description="ABC transmembrane type-1" evidence="8">
    <location>
        <begin position="55"/>
        <end position="243"/>
    </location>
</feature>
<proteinExistence type="inferred from homology"/>
<reference evidence="9 10" key="1">
    <citation type="submission" date="2023-10" db="EMBL/GenBank/DDBJ databases">
        <authorList>
            <person name="Venkata Ramana C."/>
            <person name="Sasikala C."/>
            <person name="Dhurka M."/>
        </authorList>
    </citation>
    <scope>NUCLEOTIDE SEQUENCE [LARGE SCALE GENOMIC DNA]</scope>
    <source>
        <strain evidence="9 10">KCTC 32151</strain>
    </source>
</reference>
<dbReference type="SUPFAM" id="SSF161098">
    <property type="entry name" value="MetI-like"/>
    <property type="match status" value="1"/>
</dbReference>
<keyword evidence="6 7" id="KW-0472">Membrane</keyword>
<feature type="transmembrane region" description="Helical" evidence="7">
    <location>
        <begin position="7"/>
        <end position="25"/>
    </location>
</feature>
<dbReference type="EMBL" id="JAWLIP010000010">
    <property type="protein sequence ID" value="MDV6228455.1"/>
    <property type="molecule type" value="Genomic_DNA"/>
</dbReference>
<evidence type="ECO:0000256" key="4">
    <source>
        <dbReference type="ARBA" id="ARBA00022692"/>
    </source>
</evidence>
<evidence type="ECO:0000259" key="8">
    <source>
        <dbReference type="PROSITE" id="PS50928"/>
    </source>
</evidence>
<evidence type="ECO:0000256" key="3">
    <source>
        <dbReference type="ARBA" id="ARBA00022475"/>
    </source>
</evidence>
<gene>
    <name evidence="9" type="ORF">R2G56_19370</name>
</gene>
<keyword evidence="2 7" id="KW-0813">Transport</keyword>
<comment type="caution">
    <text evidence="9">The sequence shown here is derived from an EMBL/GenBank/DDBJ whole genome shotgun (WGS) entry which is preliminary data.</text>
</comment>
<dbReference type="Pfam" id="PF00528">
    <property type="entry name" value="BPD_transp_1"/>
    <property type="match status" value="1"/>
</dbReference>
<feature type="transmembrane region" description="Helical" evidence="7">
    <location>
        <begin position="220"/>
        <end position="242"/>
    </location>
</feature>
<organism evidence="9 10">
    <name type="scientific">Nitratireductor aquimarinus</name>
    <dbReference type="NCBI Taxonomy" id="889300"/>
    <lineage>
        <taxon>Bacteria</taxon>
        <taxon>Pseudomonadati</taxon>
        <taxon>Pseudomonadota</taxon>
        <taxon>Alphaproteobacteria</taxon>
        <taxon>Hyphomicrobiales</taxon>
        <taxon>Phyllobacteriaceae</taxon>
        <taxon>Nitratireductor</taxon>
    </lineage>
</organism>
<keyword evidence="5 7" id="KW-1133">Transmembrane helix</keyword>
<dbReference type="CDD" id="cd06261">
    <property type="entry name" value="TM_PBP2"/>
    <property type="match status" value="1"/>
</dbReference>
<evidence type="ECO:0000313" key="10">
    <source>
        <dbReference type="Proteomes" id="UP001185659"/>
    </source>
</evidence>
<accession>A0ABU4AQE0</accession>
<feature type="transmembrane region" description="Helical" evidence="7">
    <location>
        <begin position="125"/>
        <end position="144"/>
    </location>
</feature>
<dbReference type="RefSeq" id="WP_246746380.1">
    <property type="nucleotide sequence ID" value="NZ_JAFKDA010000010.1"/>
</dbReference>
<evidence type="ECO:0000256" key="6">
    <source>
        <dbReference type="ARBA" id="ARBA00023136"/>
    </source>
</evidence>
<dbReference type="InterPro" id="IPR035906">
    <property type="entry name" value="MetI-like_sf"/>
</dbReference>
<evidence type="ECO:0000256" key="2">
    <source>
        <dbReference type="ARBA" id="ARBA00022448"/>
    </source>
</evidence>
<keyword evidence="10" id="KW-1185">Reference proteome</keyword>
<sequence>MMSRFRPVFEYGVALALLTVAWWYASGPMGIPKYLLPSPQSTVSTLWDSLLSGELWPHLWFTVRNILLGLGIGSVAGIAVAYLLYKMPRLSTFLDGPLVVFQTAPKIALAPLFVVWFGLGLTAKIVLIVSLVFFPVLMGALAGFRSIDSRMHDLAKLLKLNPFSLFWRIDLMAALPGIFVGLKIGAVQALVGAILAEWISGSDGLGYLMTFASATYKTPLLFGAVLLTSLLGIALHGLLGVIEGRLLSWKVQDGR</sequence>
<keyword evidence="4 7" id="KW-0812">Transmembrane</keyword>
<name>A0ABU4AQE0_9HYPH</name>
<protein>
    <submittedName>
        <fullName evidence="9">ABC transporter permease</fullName>
    </submittedName>
</protein>
<keyword evidence="3" id="KW-1003">Cell membrane</keyword>
<feature type="transmembrane region" description="Helical" evidence="7">
    <location>
        <begin position="97"/>
        <end position="119"/>
    </location>
</feature>
<dbReference type="InterPro" id="IPR000515">
    <property type="entry name" value="MetI-like"/>
</dbReference>
<evidence type="ECO:0000256" key="7">
    <source>
        <dbReference type="RuleBase" id="RU363032"/>
    </source>
</evidence>
<feature type="transmembrane region" description="Helical" evidence="7">
    <location>
        <begin position="66"/>
        <end position="85"/>
    </location>
</feature>
<evidence type="ECO:0000256" key="1">
    <source>
        <dbReference type="ARBA" id="ARBA00004651"/>
    </source>
</evidence>
<dbReference type="PANTHER" id="PTHR30151">
    <property type="entry name" value="ALKANE SULFONATE ABC TRANSPORTER-RELATED, MEMBRANE SUBUNIT"/>
    <property type="match status" value="1"/>
</dbReference>
<dbReference type="Proteomes" id="UP001185659">
    <property type="component" value="Unassembled WGS sequence"/>
</dbReference>
<evidence type="ECO:0000256" key="5">
    <source>
        <dbReference type="ARBA" id="ARBA00022989"/>
    </source>
</evidence>
<dbReference type="Gene3D" id="1.10.3720.10">
    <property type="entry name" value="MetI-like"/>
    <property type="match status" value="1"/>
</dbReference>
<evidence type="ECO:0000313" key="9">
    <source>
        <dbReference type="EMBL" id="MDV6228455.1"/>
    </source>
</evidence>